<dbReference type="InterPro" id="IPR050187">
    <property type="entry name" value="Lipid_Phosphate_FormReg"/>
</dbReference>
<dbReference type="SUPFAM" id="SSF111331">
    <property type="entry name" value="NAD kinase/diacylglycerol kinase-like"/>
    <property type="match status" value="1"/>
</dbReference>
<dbReference type="PANTHER" id="PTHR12358">
    <property type="entry name" value="SPHINGOSINE KINASE"/>
    <property type="match status" value="1"/>
</dbReference>
<keyword evidence="6 12" id="KW-0418">Kinase</keyword>
<keyword evidence="8" id="KW-0443">Lipid metabolism</keyword>
<dbReference type="NCBIfam" id="TIGR00147">
    <property type="entry name" value="YegS/Rv2252/BmrU family lipid kinase"/>
    <property type="match status" value="1"/>
</dbReference>
<dbReference type="InterPro" id="IPR017438">
    <property type="entry name" value="ATP-NAD_kinase_N"/>
</dbReference>
<dbReference type="PANTHER" id="PTHR12358:SF107">
    <property type="entry name" value="LIPID KINASE BMRU-RELATED"/>
    <property type="match status" value="1"/>
</dbReference>
<reference evidence="12 13" key="1">
    <citation type="submission" date="2023-05" db="EMBL/GenBank/DDBJ databases">
        <title>Comparative genomics reveals the evidence of polycyclic aromatic hydrocarbons degradation in moderately halophilic genus Pontibacillus.</title>
        <authorList>
            <person name="Yang H."/>
            <person name="Qian Z."/>
        </authorList>
    </citation>
    <scope>NUCLEOTIDE SEQUENCE [LARGE SCALE GENOMIC DNA]</scope>
    <source>
        <strain evidence="13">HN14</strain>
    </source>
</reference>
<keyword evidence="3" id="KW-0444">Lipid biosynthesis</keyword>
<dbReference type="InterPro" id="IPR001206">
    <property type="entry name" value="Diacylglycerol_kinase_cat_dom"/>
</dbReference>
<evidence type="ECO:0000256" key="10">
    <source>
        <dbReference type="ARBA" id="ARBA00023264"/>
    </source>
</evidence>
<evidence type="ECO:0000256" key="7">
    <source>
        <dbReference type="ARBA" id="ARBA00022840"/>
    </source>
</evidence>
<dbReference type="InterPro" id="IPR016064">
    <property type="entry name" value="NAD/diacylglycerol_kinase_sf"/>
</dbReference>
<keyword evidence="4" id="KW-0808">Transferase</keyword>
<dbReference type="Pfam" id="PF19279">
    <property type="entry name" value="YegS_C"/>
    <property type="match status" value="1"/>
</dbReference>
<dbReference type="GO" id="GO:0016301">
    <property type="term" value="F:kinase activity"/>
    <property type="evidence" value="ECO:0007669"/>
    <property type="project" value="UniProtKB-KW"/>
</dbReference>
<keyword evidence="13" id="KW-1185">Reference proteome</keyword>
<evidence type="ECO:0000256" key="3">
    <source>
        <dbReference type="ARBA" id="ARBA00022516"/>
    </source>
</evidence>
<accession>A0ABY8UYL3</accession>
<dbReference type="RefSeq" id="WP_231419631.1">
    <property type="nucleotide sequence ID" value="NZ_CP126446.1"/>
</dbReference>
<gene>
    <name evidence="12" type="ORF">QNI29_01365</name>
</gene>
<evidence type="ECO:0000256" key="4">
    <source>
        <dbReference type="ARBA" id="ARBA00022679"/>
    </source>
</evidence>
<organism evidence="12 13">
    <name type="scientific">Pontibacillus chungwhensis</name>
    <dbReference type="NCBI Taxonomy" id="265426"/>
    <lineage>
        <taxon>Bacteria</taxon>
        <taxon>Bacillati</taxon>
        <taxon>Bacillota</taxon>
        <taxon>Bacilli</taxon>
        <taxon>Bacillales</taxon>
        <taxon>Bacillaceae</taxon>
        <taxon>Pontibacillus</taxon>
    </lineage>
</organism>
<keyword evidence="10" id="KW-1208">Phospholipid metabolism</keyword>
<dbReference type="InterPro" id="IPR005218">
    <property type="entry name" value="Diacylglycerol/lipid_kinase"/>
</dbReference>
<proteinExistence type="inferred from homology"/>
<comment type="cofactor">
    <cofactor evidence="1">
        <name>Mg(2+)</name>
        <dbReference type="ChEBI" id="CHEBI:18420"/>
    </cofactor>
</comment>
<dbReference type="Pfam" id="PF00781">
    <property type="entry name" value="DAGK_cat"/>
    <property type="match status" value="1"/>
</dbReference>
<evidence type="ECO:0000313" key="12">
    <source>
        <dbReference type="EMBL" id="WIF98363.1"/>
    </source>
</evidence>
<evidence type="ECO:0000313" key="13">
    <source>
        <dbReference type="Proteomes" id="UP001236652"/>
    </source>
</evidence>
<feature type="domain" description="DAGKc" evidence="11">
    <location>
        <begin position="2"/>
        <end position="133"/>
    </location>
</feature>
<evidence type="ECO:0000256" key="2">
    <source>
        <dbReference type="ARBA" id="ARBA00005983"/>
    </source>
</evidence>
<dbReference type="SMART" id="SM00046">
    <property type="entry name" value="DAGKc"/>
    <property type="match status" value="1"/>
</dbReference>
<dbReference type="InterPro" id="IPR045540">
    <property type="entry name" value="YegS/DAGK_C"/>
</dbReference>
<dbReference type="Gene3D" id="3.40.50.10330">
    <property type="entry name" value="Probable inorganic polyphosphate/atp-NAD kinase, domain 1"/>
    <property type="match status" value="1"/>
</dbReference>
<comment type="similarity">
    <text evidence="2">Belongs to the diacylglycerol/lipid kinase family.</text>
</comment>
<evidence type="ECO:0000256" key="8">
    <source>
        <dbReference type="ARBA" id="ARBA00023098"/>
    </source>
</evidence>
<evidence type="ECO:0000256" key="1">
    <source>
        <dbReference type="ARBA" id="ARBA00001946"/>
    </source>
</evidence>
<sequence length="302" mass="33559">MIQYNKGLFLYNGDAGPDQMNEKLSVALPVLSQHVEELRVVQTKSPEDLKEKCKEYGEEVEVIYILGGDGTVHDSVNALAQLENRPVIGVLPGGTCNDFTRMLGMPQNIKAAAQALVDGRVAPVDVGEIQNEGYFLNFWGIGLVTDTSLNIDPAQKDRFGVLSYFISAVKTMNASEPSRYKITIDQDDVYEEEGVMALVMNGQYIGTRYVPVPGLNVNDGKLDVLVVKNSNLSTFKELINMNQPGKDTDDLKGIFHRQASEVKIETENEQEVDTDGEIYLKTPGHIKVLPNHLRMIFHQTQQ</sequence>
<name>A0ABY8UYL3_9BACI</name>
<dbReference type="Proteomes" id="UP001236652">
    <property type="component" value="Chromosome"/>
</dbReference>
<dbReference type="Gene3D" id="2.60.200.40">
    <property type="match status" value="1"/>
</dbReference>
<dbReference type="EMBL" id="CP126446">
    <property type="protein sequence ID" value="WIF98363.1"/>
    <property type="molecule type" value="Genomic_DNA"/>
</dbReference>
<protein>
    <submittedName>
        <fullName evidence="12">YegS/Rv2252/BmrU family lipid kinase</fullName>
    </submittedName>
</protein>
<evidence type="ECO:0000256" key="6">
    <source>
        <dbReference type="ARBA" id="ARBA00022777"/>
    </source>
</evidence>
<keyword evidence="5" id="KW-0547">Nucleotide-binding</keyword>
<keyword evidence="7" id="KW-0067">ATP-binding</keyword>
<evidence type="ECO:0000256" key="5">
    <source>
        <dbReference type="ARBA" id="ARBA00022741"/>
    </source>
</evidence>
<keyword evidence="9" id="KW-0594">Phospholipid biosynthesis</keyword>
<evidence type="ECO:0000259" key="11">
    <source>
        <dbReference type="PROSITE" id="PS50146"/>
    </source>
</evidence>
<dbReference type="PROSITE" id="PS50146">
    <property type="entry name" value="DAGK"/>
    <property type="match status" value="1"/>
</dbReference>
<evidence type="ECO:0000256" key="9">
    <source>
        <dbReference type="ARBA" id="ARBA00023209"/>
    </source>
</evidence>